<dbReference type="InterPro" id="IPR041667">
    <property type="entry name" value="Cupin_8"/>
</dbReference>
<feature type="region of interest" description="Disordered" evidence="3">
    <location>
        <begin position="973"/>
        <end position="1013"/>
    </location>
</feature>
<dbReference type="SMART" id="SM00558">
    <property type="entry name" value="JmjC"/>
    <property type="match status" value="1"/>
</dbReference>
<organism evidence="7 8">
    <name type="scientific">Emergomyces africanus</name>
    <dbReference type="NCBI Taxonomy" id="1955775"/>
    <lineage>
        <taxon>Eukaryota</taxon>
        <taxon>Fungi</taxon>
        <taxon>Dikarya</taxon>
        <taxon>Ascomycota</taxon>
        <taxon>Pezizomycotina</taxon>
        <taxon>Eurotiomycetes</taxon>
        <taxon>Eurotiomycetidae</taxon>
        <taxon>Onygenales</taxon>
        <taxon>Ajellomycetaceae</taxon>
        <taxon>Emergomyces</taxon>
    </lineage>
</organism>
<dbReference type="InterPro" id="IPR027417">
    <property type="entry name" value="P-loop_NTPase"/>
</dbReference>
<dbReference type="STRING" id="1658172.A0A1B7NSB6"/>
<gene>
    <name evidence="7" type="ORF">ACJ72_05992</name>
</gene>
<dbReference type="Gene3D" id="2.60.120.650">
    <property type="entry name" value="Cupin"/>
    <property type="match status" value="1"/>
</dbReference>
<comment type="caution">
    <text evidence="7">The sequence shown here is derived from an EMBL/GenBank/DDBJ whole genome shotgun (WGS) entry which is preliminary data.</text>
</comment>
<dbReference type="GO" id="GO:0042254">
    <property type="term" value="P:ribosome biogenesis"/>
    <property type="evidence" value="ECO:0007669"/>
    <property type="project" value="UniProtKB-UniRule"/>
</dbReference>
<evidence type="ECO:0000313" key="8">
    <source>
        <dbReference type="Proteomes" id="UP000091918"/>
    </source>
</evidence>
<dbReference type="GO" id="GO:0005739">
    <property type="term" value="C:mitochondrion"/>
    <property type="evidence" value="ECO:0007669"/>
    <property type="project" value="TreeGrafter"/>
</dbReference>
<dbReference type="SUPFAM" id="SSF52540">
    <property type="entry name" value="P-loop containing nucleoside triphosphate hydrolases"/>
    <property type="match status" value="1"/>
</dbReference>
<protein>
    <submittedName>
        <fullName evidence="7">Obg family GTPase CgtA</fullName>
    </submittedName>
</protein>
<dbReference type="Gene3D" id="3.40.50.300">
    <property type="entry name" value="P-loop containing nucleotide triphosphate hydrolases"/>
    <property type="match status" value="1"/>
</dbReference>
<dbReference type="PANTHER" id="PTHR11702">
    <property type="entry name" value="DEVELOPMENTALLY REGULATED GTP-BINDING PROTEIN-RELATED"/>
    <property type="match status" value="1"/>
</dbReference>
<feature type="compositionally biased region" description="Gly residues" evidence="3">
    <location>
        <begin position="907"/>
        <end position="925"/>
    </location>
</feature>
<reference evidence="7 8" key="1">
    <citation type="submission" date="2015-07" db="EMBL/GenBank/DDBJ databases">
        <title>Emmonsia species relationships and genome sequence.</title>
        <authorList>
            <person name="Cuomo C.A."/>
            <person name="Schwartz I.S."/>
            <person name="Kenyon C."/>
            <person name="de Hoog G.S."/>
            <person name="Govender N.P."/>
            <person name="Botha A."/>
            <person name="Moreno L."/>
            <person name="de Vries M."/>
            <person name="Munoz J.F."/>
            <person name="Stielow J.B."/>
        </authorList>
    </citation>
    <scope>NUCLEOTIDE SEQUENCE [LARGE SCALE GENOMIC DNA]</scope>
    <source>
        <strain evidence="7 8">CBS 136260</strain>
    </source>
</reference>
<dbReference type="AlphaFoldDB" id="A0A1B7NSB6"/>
<evidence type="ECO:0000256" key="2">
    <source>
        <dbReference type="ARBA" id="ARBA00023134"/>
    </source>
</evidence>
<feature type="compositionally biased region" description="Basic and acidic residues" evidence="3">
    <location>
        <begin position="685"/>
        <end position="700"/>
    </location>
</feature>
<dbReference type="PROSITE" id="PS51883">
    <property type="entry name" value="OBG"/>
    <property type="match status" value="1"/>
</dbReference>
<evidence type="ECO:0000256" key="3">
    <source>
        <dbReference type="SAM" id="MobiDB-lite"/>
    </source>
</evidence>
<evidence type="ECO:0000259" key="6">
    <source>
        <dbReference type="PROSITE" id="PS51883"/>
    </source>
</evidence>
<dbReference type="Proteomes" id="UP000091918">
    <property type="component" value="Unassembled WGS sequence"/>
</dbReference>
<dbReference type="PROSITE" id="PS51710">
    <property type="entry name" value="G_OBG"/>
    <property type="match status" value="1"/>
</dbReference>
<dbReference type="InterPro" id="IPR045086">
    <property type="entry name" value="OBG_GTPase"/>
</dbReference>
<dbReference type="InterPro" id="IPR003347">
    <property type="entry name" value="JmjC_dom"/>
</dbReference>
<dbReference type="PRINTS" id="PR00326">
    <property type="entry name" value="GTP1OBG"/>
</dbReference>
<feature type="region of interest" description="Disordered" evidence="3">
    <location>
        <begin position="882"/>
        <end position="927"/>
    </location>
</feature>
<keyword evidence="1" id="KW-0547">Nucleotide-binding</keyword>
<keyword evidence="8" id="KW-1185">Reference proteome</keyword>
<dbReference type="CDD" id="cd01898">
    <property type="entry name" value="Obg"/>
    <property type="match status" value="1"/>
</dbReference>
<dbReference type="Pfam" id="PF01926">
    <property type="entry name" value="MMR_HSR1"/>
    <property type="match status" value="1"/>
</dbReference>
<dbReference type="Pfam" id="PF13621">
    <property type="entry name" value="Cupin_8"/>
    <property type="match status" value="1"/>
</dbReference>
<feature type="region of interest" description="Disordered" evidence="3">
    <location>
        <begin position="62"/>
        <end position="86"/>
    </location>
</feature>
<dbReference type="PROSITE" id="PS51184">
    <property type="entry name" value="JMJC"/>
    <property type="match status" value="1"/>
</dbReference>
<feature type="compositionally biased region" description="Basic and acidic residues" evidence="3">
    <location>
        <begin position="987"/>
        <end position="1011"/>
    </location>
</feature>
<dbReference type="GO" id="GO:0003924">
    <property type="term" value="F:GTPase activity"/>
    <property type="evidence" value="ECO:0007669"/>
    <property type="project" value="InterPro"/>
</dbReference>
<evidence type="ECO:0000256" key="1">
    <source>
        <dbReference type="ARBA" id="ARBA00022741"/>
    </source>
</evidence>
<feature type="region of interest" description="Disordered" evidence="3">
    <location>
        <begin position="668"/>
        <end position="705"/>
    </location>
</feature>
<feature type="domain" description="Obg" evidence="6">
    <location>
        <begin position="90"/>
        <end position="316"/>
    </location>
</feature>
<dbReference type="InterPro" id="IPR031167">
    <property type="entry name" value="G_OBG"/>
</dbReference>
<dbReference type="SUPFAM" id="SSF51197">
    <property type="entry name" value="Clavaminate synthase-like"/>
    <property type="match status" value="1"/>
</dbReference>
<dbReference type="InterPro" id="IPR006073">
    <property type="entry name" value="GTP-bd"/>
</dbReference>
<dbReference type="PANTHER" id="PTHR11702:SF31">
    <property type="entry name" value="MITOCHONDRIAL RIBOSOME-ASSOCIATED GTPASE 2"/>
    <property type="match status" value="1"/>
</dbReference>
<dbReference type="InterPro" id="IPR006169">
    <property type="entry name" value="GTP1_OBG_dom"/>
</dbReference>
<evidence type="ECO:0000313" key="7">
    <source>
        <dbReference type="EMBL" id="OAX79685.1"/>
    </source>
</evidence>
<evidence type="ECO:0000259" key="4">
    <source>
        <dbReference type="PROSITE" id="PS51184"/>
    </source>
</evidence>
<name>A0A1B7NSB6_9EURO</name>
<feature type="compositionally biased region" description="Low complexity" evidence="3">
    <location>
        <begin position="1073"/>
        <end position="1083"/>
    </location>
</feature>
<dbReference type="SUPFAM" id="SSF82051">
    <property type="entry name" value="Obg GTP-binding protein N-terminal domain"/>
    <property type="match status" value="1"/>
</dbReference>
<feature type="domain" description="JmjC" evidence="4">
    <location>
        <begin position="989"/>
        <end position="1168"/>
    </location>
</feature>
<feature type="region of interest" description="Disordered" evidence="3">
    <location>
        <begin position="1070"/>
        <end position="1101"/>
    </location>
</feature>
<keyword evidence="2" id="KW-0342">GTP-binding</keyword>
<feature type="domain" description="OBG-type G" evidence="5">
    <location>
        <begin position="317"/>
        <end position="573"/>
    </location>
</feature>
<feature type="compositionally biased region" description="Polar residues" evidence="3">
    <location>
        <begin position="1091"/>
        <end position="1101"/>
    </location>
</feature>
<proteinExistence type="predicted"/>
<dbReference type="Gene3D" id="2.70.210.12">
    <property type="entry name" value="GTP1/OBG domain"/>
    <property type="match status" value="1"/>
</dbReference>
<dbReference type="EMBL" id="LGUA01000932">
    <property type="protein sequence ID" value="OAX79685.1"/>
    <property type="molecule type" value="Genomic_DNA"/>
</dbReference>
<evidence type="ECO:0000259" key="5">
    <source>
        <dbReference type="PROSITE" id="PS51710"/>
    </source>
</evidence>
<feature type="compositionally biased region" description="Polar residues" evidence="3">
    <location>
        <begin position="672"/>
        <end position="684"/>
    </location>
</feature>
<dbReference type="OrthoDB" id="347018at2759"/>
<accession>A0A1B7NSB6</accession>
<dbReference type="Pfam" id="PF01018">
    <property type="entry name" value="GTP1_OBG"/>
    <property type="match status" value="2"/>
</dbReference>
<sequence>MSLGSGGSHLRQTLMPFLYPMLPNSISKSSSTKISSRKFLRYAPAATRRLESTLHGTLSETVSSHQATFARGKSPDKSHLNPSPSDYSRSIFQDRCTLTLYAGSGGNGCVSFLREKYIEDGPANGGDGGSGGNIFIQAVEGETSLHKLARRGIIKAGHGKSGQGKSQGGQRGKDVLLQVPVGTIVREIGRLDPLVEEERRLAQLISEMGKEEGMRAASERRERWVFYPGSQPSDFLTEDFPVLPPTRRSALAATQPKAPIYLDLSEPMSDPILLAAGAVGGLGNPNFVCNANTKPRFATRGEKGLKLDLEFELKLLADVGLVGLPNAGKSTLLRSITNSRTRIGNWAFTTLSPKIGTVVIDNHSGRPLIEPKPGHPRRTNFTIADIPGLIEGAHLDKGLGLGFLRHVERAGILAFVVDLSAGDAVVALKGLWRELDEYNRLREMQLNIQTEERSVSGLPLLGGPSPEQFPNEFGAQQLTPPTLIPSTKDVSSKNLPPMYTKPWFVIGTKADLPGTQENYVTLRSYLEEVEKAKVEHPCGQKNAWRGKLYSIPVSAINAQGVNSIPERVVAMQSIQHLIHLALSTISSPAPDDPICECFNGDSQKLISSLLHETEFALSLADKKLHIFPFKDVKDCWRRLYTDASIVKTCYAIREHLCAQDIDGIDSHKPTTLRDQQNFGDQTPKSGHDRGDDANDSRRISPDSPWLSPAIHTLDKALIMTGAPRRESLIETIISCLQDLTDSTPSTGPFADVFNKPDLFQADTEAASKRRKLIPPSLFPAETAPAPRLAYPICRVAALSFEQFTDHMNNVRTPLVITGAVSFWPALSTRPWSSRDYWAQRTYEGRRLVPVEVGRAYTDEGWGQRIMPFGEFVRDYLWRTGSSGKGVGDGKKSENENDLAVNSRDSEGGGAGGGGEGGGGGGGGQTGYMAQHDLLAQIPSLRNDICIPDYCYTDPPAPEPGTPLHNKMVRERLAKDKNGQLETNCRSKLGDQEQDRNQYKEPIENMDGKSESDDTISDPIINTWIGPSWTISPLHHDPYHNILVQVVGQKYIRLYSPHTPASQIYPRGMEVVKPSSSPQQQQQQAEKDEVATPSQEQQIDMSNTSQVDLAAIELSPAEFETWESMWPGFSDAEYVETVLKEGECLYVPVGWWHYVRGLQAGISVSFWWG</sequence>
<dbReference type="GO" id="GO:0005525">
    <property type="term" value="F:GTP binding"/>
    <property type="evidence" value="ECO:0007669"/>
    <property type="project" value="UniProtKB-KW"/>
</dbReference>
<dbReference type="InterPro" id="IPR036726">
    <property type="entry name" value="GTP1_OBG_dom_sf"/>
</dbReference>